<evidence type="ECO:0000313" key="2">
    <source>
        <dbReference type="EMBL" id="MEJ2903489.1"/>
    </source>
</evidence>
<dbReference type="RefSeq" id="WP_052334029.1">
    <property type="nucleotide sequence ID" value="NZ_JBBEUB010000004.1"/>
</dbReference>
<dbReference type="Proteomes" id="UP001378956">
    <property type="component" value="Unassembled WGS sequence"/>
</dbReference>
<comment type="caution">
    <text evidence="2">The sequence shown here is derived from an EMBL/GenBank/DDBJ whole genome shotgun (WGS) entry which is preliminary data.</text>
</comment>
<reference evidence="2 3" key="1">
    <citation type="submission" date="2024-03" db="EMBL/GenBank/DDBJ databases">
        <title>Sequence of Lycoming College Course Isolates.</title>
        <authorList>
            <person name="Plotts O."/>
            <person name="Newman J."/>
        </authorList>
    </citation>
    <scope>NUCLEOTIDE SEQUENCE [LARGE SCALE GENOMIC DNA]</scope>
    <source>
        <strain evidence="2 3">CJB-3</strain>
    </source>
</reference>
<dbReference type="EMBL" id="JBBEUB010000004">
    <property type="protein sequence ID" value="MEJ2903489.1"/>
    <property type="molecule type" value="Genomic_DNA"/>
</dbReference>
<sequence length="361" mass="41423">MNEAKNKRIVICCDGTWNEPGKTDKGFRVKTNVQKTFESICNIGKDGVMQLKYYTDGVGTSGSKLRRLIDGATGFGLDENILNAYKFLVWNYLPGDEIYFFGFSRGAYTARSIAGLIRNCGIIRNDDLTLAKTAYTHYRSRNEGWAPSGKKATDFRKQNSHETNIKFIGVWDTVGSLGIPFSIFNLYNHRKYRFHDTDLSSYVDNAFQALAIDEHRMSFEPAIWIQQGNSLQKNPVQILEQRWFPGVHSNIGGGYPDAGISDIAFRWMVNHAKKTGLAFDENMLSRIILEDPENGVLYDSLGFWFKLLPKVRRELSRLPQYYQRVDASAFYRWHKDADYRPENLNRVIDELSCDAADSYWC</sequence>
<name>A0ABU8NNI8_9SPHI</name>
<dbReference type="PANTHER" id="PTHR33840:SF1">
    <property type="entry name" value="TLE1 PHOSPHOLIPASE DOMAIN-CONTAINING PROTEIN"/>
    <property type="match status" value="1"/>
</dbReference>
<dbReference type="Pfam" id="PF09994">
    <property type="entry name" value="T6SS_Tle1-like_cat"/>
    <property type="match status" value="1"/>
</dbReference>
<evidence type="ECO:0000313" key="3">
    <source>
        <dbReference type="Proteomes" id="UP001378956"/>
    </source>
</evidence>
<proteinExistence type="predicted"/>
<accession>A0ABU8NNI8</accession>
<protein>
    <submittedName>
        <fullName evidence="2">DUF2235 domain-containing protein</fullName>
    </submittedName>
</protein>
<gene>
    <name evidence="2" type="ORF">WAE58_13680</name>
</gene>
<feature type="domain" description="T6SS Phospholipase effector Tle1-like catalytic" evidence="1">
    <location>
        <begin position="7"/>
        <end position="270"/>
    </location>
</feature>
<dbReference type="PANTHER" id="PTHR33840">
    <property type="match status" value="1"/>
</dbReference>
<organism evidence="2 3">
    <name type="scientific">Pedobacter panaciterrae</name>
    <dbReference type="NCBI Taxonomy" id="363849"/>
    <lineage>
        <taxon>Bacteria</taxon>
        <taxon>Pseudomonadati</taxon>
        <taxon>Bacteroidota</taxon>
        <taxon>Sphingobacteriia</taxon>
        <taxon>Sphingobacteriales</taxon>
        <taxon>Sphingobacteriaceae</taxon>
        <taxon>Pedobacter</taxon>
    </lineage>
</organism>
<dbReference type="InterPro" id="IPR018712">
    <property type="entry name" value="Tle1-like_cat"/>
</dbReference>
<evidence type="ECO:0000259" key="1">
    <source>
        <dbReference type="Pfam" id="PF09994"/>
    </source>
</evidence>
<keyword evidence="3" id="KW-1185">Reference proteome</keyword>